<dbReference type="RefSeq" id="WP_367286388.1">
    <property type="nucleotide sequence ID" value="NZ_JBBMEY010000012.1"/>
</dbReference>
<reference evidence="1 2" key="1">
    <citation type="submission" date="2024-03" db="EMBL/GenBank/DDBJ databases">
        <title>Human intestinal bacterial collection.</title>
        <authorList>
            <person name="Pauvert C."/>
            <person name="Hitch T.C.A."/>
            <person name="Clavel T."/>
        </authorList>
    </citation>
    <scope>NUCLEOTIDE SEQUENCE [LARGE SCALE GENOMIC DNA]</scope>
    <source>
        <strain evidence="1 2">CLA-AP-H18</strain>
    </source>
</reference>
<gene>
    <name evidence="1" type="ORF">ABFO16_10230</name>
</gene>
<proteinExistence type="predicted"/>
<organism evidence="1 2">
    <name type="scientific">Ruminococcoides intestinihominis</name>
    <dbReference type="NCBI Taxonomy" id="3133161"/>
    <lineage>
        <taxon>Bacteria</taxon>
        <taxon>Bacillati</taxon>
        <taxon>Bacillota</taxon>
        <taxon>Clostridia</taxon>
        <taxon>Eubacteriales</taxon>
        <taxon>Oscillospiraceae</taxon>
        <taxon>Ruminococcoides</taxon>
    </lineage>
</organism>
<name>A0ABV1HWA0_9FIRM</name>
<sequence>MNVSKEKNSNLTVKVHNVCTSVFIFGEMHHSNKIVMQMLEYAQNIRYNAYVLIDDCYTLQETNTKFICICRKCEREKANAIITFEEENNDYNNDYIEYVEILTCGQDTKTLEEQDAMLITAKYKYLTK</sequence>
<dbReference type="Proteomes" id="UP001478133">
    <property type="component" value="Unassembled WGS sequence"/>
</dbReference>
<accession>A0ABV1HWA0</accession>
<evidence type="ECO:0000313" key="1">
    <source>
        <dbReference type="EMBL" id="MEQ2566598.1"/>
    </source>
</evidence>
<evidence type="ECO:0000313" key="2">
    <source>
        <dbReference type="Proteomes" id="UP001478133"/>
    </source>
</evidence>
<keyword evidence="2" id="KW-1185">Reference proteome</keyword>
<dbReference type="EMBL" id="JBBMFI010000084">
    <property type="protein sequence ID" value="MEQ2566598.1"/>
    <property type="molecule type" value="Genomic_DNA"/>
</dbReference>
<evidence type="ECO:0008006" key="3">
    <source>
        <dbReference type="Google" id="ProtNLM"/>
    </source>
</evidence>
<protein>
    <recommendedName>
        <fullName evidence="3">Haem-binding uptake Tiki superfamily ChaN domain-containing protein</fullName>
    </recommendedName>
</protein>
<comment type="caution">
    <text evidence="1">The sequence shown here is derived from an EMBL/GenBank/DDBJ whole genome shotgun (WGS) entry which is preliminary data.</text>
</comment>